<keyword evidence="3" id="KW-0238">DNA-binding</keyword>
<protein>
    <submittedName>
        <fullName evidence="6">LysR family transcriptional regulator</fullName>
    </submittedName>
</protein>
<dbReference type="InterPro" id="IPR036388">
    <property type="entry name" value="WH-like_DNA-bd_sf"/>
</dbReference>
<evidence type="ECO:0000256" key="4">
    <source>
        <dbReference type="ARBA" id="ARBA00023163"/>
    </source>
</evidence>
<proteinExistence type="inferred from homology"/>
<organism evidence="6 7">
    <name type="scientific">Bosea massiliensis</name>
    <dbReference type="NCBI Taxonomy" id="151419"/>
    <lineage>
        <taxon>Bacteria</taxon>
        <taxon>Pseudomonadati</taxon>
        <taxon>Pseudomonadota</taxon>
        <taxon>Alphaproteobacteria</taxon>
        <taxon>Hyphomicrobiales</taxon>
        <taxon>Boseaceae</taxon>
        <taxon>Bosea</taxon>
    </lineage>
</organism>
<dbReference type="SUPFAM" id="SSF46785">
    <property type="entry name" value="Winged helix' DNA-binding domain"/>
    <property type="match status" value="1"/>
</dbReference>
<evidence type="ECO:0000256" key="2">
    <source>
        <dbReference type="ARBA" id="ARBA00023015"/>
    </source>
</evidence>
<sequence>MSELRRMVSSSNALFVFEAAARSGSFTRAAEELNVTQPAVSRMLSRFESHLGLRLFERGGKGAVLTPEGEILYRRVAEGFRSIEAGLRDVERLRGGKETVTISVSSAFTTHWLMPRMDRFQARFPQVDLRFQMIAGSLRGPVENVDLGMRFVAEDEPVPSEALVAREVMLPVCSPGYCYPAGGDEMVGGNTLIQLTDSPSDWPDRHGTFRTGRSGPAKTLTFSDYAVVVQAAMLGQGIAFGWITVVAHALRSGALVPAAERLTVGERLCVLLTPRNRPARPIIRDIRAWITAELWAEIEAIDTLFPALALKQVASARRP</sequence>
<keyword evidence="4" id="KW-0804">Transcription</keyword>
<dbReference type="Proteomes" id="UP001596060">
    <property type="component" value="Unassembled WGS sequence"/>
</dbReference>
<dbReference type="PANTHER" id="PTHR30537">
    <property type="entry name" value="HTH-TYPE TRANSCRIPTIONAL REGULATOR"/>
    <property type="match status" value="1"/>
</dbReference>
<comment type="similarity">
    <text evidence="1">Belongs to the LysR transcriptional regulatory family.</text>
</comment>
<dbReference type="PANTHER" id="PTHR30537:SF74">
    <property type="entry name" value="HTH-TYPE TRANSCRIPTIONAL REGULATOR TRPI"/>
    <property type="match status" value="1"/>
</dbReference>
<name>A0ABW0NVZ6_9HYPH</name>
<keyword evidence="7" id="KW-1185">Reference proteome</keyword>
<evidence type="ECO:0000313" key="7">
    <source>
        <dbReference type="Proteomes" id="UP001596060"/>
    </source>
</evidence>
<dbReference type="PRINTS" id="PR00039">
    <property type="entry name" value="HTHLYSR"/>
</dbReference>
<evidence type="ECO:0000259" key="5">
    <source>
        <dbReference type="PROSITE" id="PS50931"/>
    </source>
</evidence>
<comment type="caution">
    <text evidence="6">The sequence shown here is derived from an EMBL/GenBank/DDBJ whole genome shotgun (WGS) entry which is preliminary data.</text>
</comment>
<dbReference type="EMBL" id="JBHSLU010000005">
    <property type="protein sequence ID" value="MFC5504228.1"/>
    <property type="molecule type" value="Genomic_DNA"/>
</dbReference>
<dbReference type="SUPFAM" id="SSF53850">
    <property type="entry name" value="Periplasmic binding protein-like II"/>
    <property type="match status" value="1"/>
</dbReference>
<keyword evidence="2" id="KW-0805">Transcription regulation</keyword>
<dbReference type="Pfam" id="PF00126">
    <property type="entry name" value="HTH_1"/>
    <property type="match status" value="1"/>
</dbReference>
<dbReference type="RefSeq" id="WP_066723055.1">
    <property type="nucleotide sequence ID" value="NZ_JBHSLU010000005.1"/>
</dbReference>
<feature type="domain" description="HTH lysR-type" evidence="5">
    <location>
        <begin position="16"/>
        <end position="66"/>
    </location>
</feature>
<dbReference type="InterPro" id="IPR005119">
    <property type="entry name" value="LysR_subst-bd"/>
</dbReference>
<dbReference type="PROSITE" id="PS50931">
    <property type="entry name" value="HTH_LYSR"/>
    <property type="match status" value="1"/>
</dbReference>
<dbReference type="InterPro" id="IPR058163">
    <property type="entry name" value="LysR-type_TF_proteobact-type"/>
</dbReference>
<reference evidence="7" key="1">
    <citation type="journal article" date="2019" name="Int. J. Syst. Evol. Microbiol.">
        <title>The Global Catalogue of Microorganisms (GCM) 10K type strain sequencing project: providing services to taxonomists for standard genome sequencing and annotation.</title>
        <authorList>
            <consortium name="The Broad Institute Genomics Platform"/>
            <consortium name="The Broad Institute Genome Sequencing Center for Infectious Disease"/>
            <person name="Wu L."/>
            <person name="Ma J."/>
        </authorList>
    </citation>
    <scope>NUCLEOTIDE SEQUENCE [LARGE SCALE GENOMIC DNA]</scope>
    <source>
        <strain evidence="7">CCUG 43117</strain>
    </source>
</reference>
<dbReference type="InterPro" id="IPR036390">
    <property type="entry name" value="WH_DNA-bd_sf"/>
</dbReference>
<accession>A0ABW0NVZ6</accession>
<dbReference type="Pfam" id="PF03466">
    <property type="entry name" value="LysR_substrate"/>
    <property type="match status" value="1"/>
</dbReference>
<gene>
    <name evidence="6" type="ORF">ACFPN9_03030</name>
</gene>
<dbReference type="Gene3D" id="3.40.190.10">
    <property type="entry name" value="Periplasmic binding protein-like II"/>
    <property type="match status" value="2"/>
</dbReference>
<evidence type="ECO:0000313" key="6">
    <source>
        <dbReference type="EMBL" id="MFC5504228.1"/>
    </source>
</evidence>
<dbReference type="Gene3D" id="1.10.10.10">
    <property type="entry name" value="Winged helix-like DNA-binding domain superfamily/Winged helix DNA-binding domain"/>
    <property type="match status" value="1"/>
</dbReference>
<evidence type="ECO:0000256" key="3">
    <source>
        <dbReference type="ARBA" id="ARBA00023125"/>
    </source>
</evidence>
<evidence type="ECO:0000256" key="1">
    <source>
        <dbReference type="ARBA" id="ARBA00009437"/>
    </source>
</evidence>
<dbReference type="InterPro" id="IPR000847">
    <property type="entry name" value="LysR_HTH_N"/>
</dbReference>